<organism evidence="6 7">
    <name type="scientific">Sphaerosporella brunnea</name>
    <dbReference type="NCBI Taxonomy" id="1250544"/>
    <lineage>
        <taxon>Eukaryota</taxon>
        <taxon>Fungi</taxon>
        <taxon>Dikarya</taxon>
        <taxon>Ascomycota</taxon>
        <taxon>Pezizomycotina</taxon>
        <taxon>Pezizomycetes</taxon>
        <taxon>Pezizales</taxon>
        <taxon>Pyronemataceae</taxon>
        <taxon>Sphaerosporella</taxon>
    </lineage>
</organism>
<dbReference type="InterPro" id="IPR040976">
    <property type="entry name" value="Pkinase_fungal"/>
</dbReference>
<evidence type="ECO:0000256" key="3">
    <source>
        <dbReference type="ARBA" id="ARBA00048679"/>
    </source>
</evidence>
<evidence type="ECO:0000313" key="7">
    <source>
        <dbReference type="Proteomes" id="UP000326924"/>
    </source>
</evidence>
<comment type="catalytic activity">
    <reaction evidence="3">
        <text>L-seryl-[protein] + ATP = O-phospho-L-seryl-[protein] + ADP + H(+)</text>
        <dbReference type="Rhea" id="RHEA:17989"/>
        <dbReference type="Rhea" id="RHEA-COMP:9863"/>
        <dbReference type="Rhea" id="RHEA-COMP:11604"/>
        <dbReference type="ChEBI" id="CHEBI:15378"/>
        <dbReference type="ChEBI" id="CHEBI:29999"/>
        <dbReference type="ChEBI" id="CHEBI:30616"/>
        <dbReference type="ChEBI" id="CHEBI:83421"/>
        <dbReference type="ChEBI" id="CHEBI:456216"/>
        <dbReference type="EC" id="2.7.11.1"/>
    </reaction>
</comment>
<feature type="non-terminal residue" evidence="6">
    <location>
        <position position="1"/>
    </location>
</feature>
<feature type="region of interest" description="Disordered" evidence="4">
    <location>
        <begin position="229"/>
        <end position="268"/>
    </location>
</feature>
<feature type="domain" description="Fungal-type protein kinase" evidence="5">
    <location>
        <begin position="2"/>
        <end position="444"/>
    </location>
</feature>
<gene>
    <name evidence="6" type="ORF">FN846DRAFT_760479</name>
</gene>
<dbReference type="Proteomes" id="UP000326924">
    <property type="component" value="Unassembled WGS sequence"/>
</dbReference>
<keyword evidence="7" id="KW-1185">Reference proteome</keyword>
<dbReference type="PANTHER" id="PTHR38248">
    <property type="entry name" value="FUNK1 6"/>
    <property type="match status" value="1"/>
</dbReference>
<evidence type="ECO:0000256" key="2">
    <source>
        <dbReference type="ARBA" id="ARBA00047899"/>
    </source>
</evidence>
<evidence type="ECO:0000259" key="5">
    <source>
        <dbReference type="Pfam" id="PF17667"/>
    </source>
</evidence>
<dbReference type="EMBL" id="VXIS01000030">
    <property type="protein sequence ID" value="KAA8911928.1"/>
    <property type="molecule type" value="Genomic_DNA"/>
</dbReference>
<dbReference type="PANTHER" id="PTHR38248:SF2">
    <property type="entry name" value="FUNK1 11"/>
    <property type="match status" value="1"/>
</dbReference>
<dbReference type="Gene3D" id="1.10.510.10">
    <property type="entry name" value="Transferase(Phosphotransferase) domain 1"/>
    <property type="match status" value="1"/>
</dbReference>
<feature type="compositionally biased region" description="Low complexity" evidence="4">
    <location>
        <begin position="249"/>
        <end position="266"/>
    </location>
</feature>
<proteinExistence type="predicted"/>
<dbReference type="PROSITE" id="PS00109">
    <property type="entry name" value="PROTEIN_KINASE_TYR"/>
    <property type="match status" value="1"/>
</dbReference>
<feature type="compositionally biased region" description="Polar residues" evidence="4">
    <location>
        <begin position="235"/>
        <end position="248"/>
    </location>
</feature>
<dbReference type="Pfam" id="PF17667">
    <property type="entry name" value="Pkinase_fungal"/>
    <property type="match status" value="1"/>
</dbReference>
<dbReference type="GO" id="GO:0004674">
    <property type="term" value="F:protein serine/threonine kinase activity"/>
    <property type="evidence" value="ECO:0007669"/>
    <property type="project" value="UniProtKB-EC"/>
</dbReference>
<dbReference type="InterPro" id="IPR008266">
    <property type="entry name" value="Tyr_kinase_AS"/>
</dbReference>
<dbReference type="SUPFAM" id="SSF56112">
    <property type="entry name" value="Protein kinase-like (PK-like)"/>
    <property type="match status" value="1"/>
</dbReference>
<evidence type="ECO:0000313" key="6">
    <source>
        <dbReference type="EMBL" id="KAA8911928.1"/>
    </source>
</evidence>
<accession>A0A5J5F627</accession>
<evidence type="ECO:0000256" key="4">
    <source>
        <dbReference type="SAM" id="MobiDB-lite"/>
    </source>
</evidence>
<name>A0A5J5F627_9PEZI</name>
<evidence type="ECO:0000256" key="1">
    <source>
        <dbReference type="ARBA" id="ARBA00012513"/>
    </source>
</evidence>
<protein>
    <recommendedName>
        <fullName evidence="1">non-specific serine/threonine protein kinase</fullName>
        <ecNumber evidence="1">2.7.11.1</ecNumber>
    </recommendedName>
</protein>
<comment type="catalytic activity">
    <reaction evidence="2">
        <text>L-threonyl-[protein] + ATP = O-phospho-L-threonyl-[protein] + ADP + H(+)</text>
        <dbReference type="Rhea" id="RHEA:46608"/>
        <dbReference type="Rhea" id="RHEA-COMP:11060"/>
        <dbReference type="Rhea" id="RHEA-COMP:11605"/>
        <dbReference type="ChEBI" id="CHEBI:15378"/>
        <dbReference type="ChEBI" id="CHEBI:30013"/>
        <dbReference type="ChEBI" id="CHEBI:30616"/>
        <dbReference type="ChEBI" id="CHEBI:61977"/>
        <dbReference type="ChEBI" id="CHEBI:456216"/>
        <dbReference type="EC" id="2.7.11.1"/>
    </reaction>
</comment>
<sequence length="450" mass="49825">DQAEWSKVLVVGELKPEKGLGDLREKVVIQLASYAYDVFASQPRRRFVDAFTVINATMRCWIFTRASGMASEQFDLHHGPGLRKFKRVFAGYFSQTAEGLGLPFTYPCGDDGGGGFADVEIGGTTVTVNSDAFFQVPAIVTRGTTCYAVTESPAEDPQDSRWVLKEAWRWDADQMAEGDMLQLCAERGVEGVATHLCHDALESVHRIVGPCVSNAVRLNLKWRRQRKSSPYRVTATESAAKRSQSNTGAAVVAAAEQQQQRPAPARSPGSLFLGTGFLPAVSGKRKARADAPDDEPEQYWEYEAETGTGGPVRSFLPNRIDTRTVISRGTPVRDITFSSAHTLLACIRDAVRGHRSLFEKARILHRDVSTNNVMLTTHARADGYAGFLIDLDLATATTYRPSGAPKRTGTYEFMSIEMLKGGDGFVHTYLDDLQSFFYVFLYLCHRREQR</sequence>
<dbReference type="AlphaFoldDB" id="A0A5J5F627"/>
<comment type="caution">
    <text evidence="6">The sequence shown here is derived from an EMBL/GenBank/DDBJ whole genome shotgun (WGS) entry which is preliminary data.</text>
</comment>
<reference evidence="6 7" key="1">
    <citation type="submission" date="2019-09" db="EMBL/GenBank/DDBJ databases">
        <title>Draft genome of the ectomycorrhizal ascomycete Sphaerosporella brunnea.</title>
        <authorList>
            <consortium name="DOE Joint Genome Institute"/>
            <person name="Benucci G.M."/>
            <person name="Marozzi G."/>
            <person name="Antonielli L."/>
            <person name="Sanchez S."/>
            <person name="Marco P."/>
            <person name="Wang X."/>
            <person name="Falini L.B."/>
            <person name="Barry K."/>
            <person name="Haridas S."/>
            <person name="Lipzen A."/>
            <person name="Labutti K."/>
            <person name="Grigoriev I.V."/>
            <person name="Murat C."/>
            <person name="Martin F."/>
            <person name="Albertini E."/>
            <person name="Donnini D."/>
            <person name="Bonito G."/>
        </authorList>
    </citation>
    <scope>NUCLEOTIDE SEQUENCE [LARGE SCALE GENOMIC DNA]</scope>
    <source>
        <strain evidence="6 7">Sb_GMNB300</strain>
    </source>
</reference>
<feature type="non-terminal residue" evidence="6">
    <location>
        <position position="450"/>
    </location>
</feature>
<dbReference type="EC" id="2.7.11.1" evidence="1"/>
<dbReference type="InParanoid" id="A0A5J5F627"/>
<dbReference type="OrthoDB" id="5584477at2759"/>
<dbReference type="InterPro" id="IPR011009">
    <property type="entry name" value="Kinase-like_dom_sf"/>
</dbReference>